<protein>
    <submittedName>
        <fullName evidence="6">LysR family transcriptional regulator</fullName>
    </submittedName>
</protein>
<evidence type="ECO:0000256" key="1">
    <source>
        <dbReference type="ARBA" id="ARBA00009437"/>
    </source>
</evidence>
<dbReference type="PANTHER" id="PTHR30419:SF28">
    <property type="entry name" value="HTH-TYPE TRANSCRIPTIONAL REGULATOR BSDA"/>
    <property type="match status" value="1"/>
</dbReference>
<dbReference type="InterPro" id="IPR036388">
    <property type="entry name" value="WH-like_DNA-bd_sf"/>
</dbReference>
<dbReference type="PROSITE" id="PS50931">
    <property type="entry name" value="HTH_LYSR"/>
    <property type="match status" value="1"/>
</dbReference>
<comment type="similarity">
    <text evidence="1">Belongs to the LysR transcriptional regulatory family.</text>
</comment>
<dbReference type="PANTHER" id="PTHR30419">
    <property type="entry name" value="HTH-TYPE TRANSCRIPTIONAL REGULATOR YBHD"/>
    <property type="match status" value="1"/>
</dbReference>
<dbReference type="InterPro" id="IPR005119">
    <property type="entry name" value="LysR_subst-bd"/>
</dbReference>
<reference evidence="6 7" key="1">
    <citation type="submission" date="2018-08" db="EMBL/GenBank/DDBJ databases">
        <title>A genome reference for cultivated species of the human gut microbiota.</title>
        <authorList>
            <person name="Zou Y."/>
            <person name="Xue W."/>
            <person name="Luo G."/>
        </authorList>
    </citation>
    <scope>NUCLEOTIDE SEQUENCE [LARGE SCALE GENOMIC DNA]</scope>
    <source>
        <strain evidence="6 7">AM42-11AC</strain>
    </source>
</reference>
<evidence type="ECO:0000313" key="6">
    <source>
        <dbReference type="EMBL" id="RGC07521.1"/>
    </source>
</evidence>
<dbReference type="AlphaFoldDB" id="A0A3E2VAK6"/>
<comment type="caution">
    <text evidence="6">The sequence shown here is derived from an EMBL/GenBank/DDBJ whole genome shotgun (WGS) entry which is preliminary data.</text>
</comment>
<dbReference type="FunFam" id="1.10.10.10:FF:000001">
    <property type="entry name" value="LysR family transcriptional regulator"/>
    <property type="match status" value="1"/>
</dbReference>
<keyword evidence="2" id="KW-0805">Transcription regulation</keyword>
<dbReference type="RefSeq" id="WP_117477496.1">
    <property type="nucleotide sequence ID" value="NZ_QVEZ01000001.1"/>
</dbReference>
<dbReference type="InterPro" id="IPR050950">
    <property type="entry name" value="HTH-type_LysR_regulators"/>
</dbReference>
<evidence type="ECO:0000313" key="7">
    <source>
        <dbReference type="Proteomes" id="UP000261079"/>
    </source>
</evidence>
<gene>
    <name evidence="6" type="ORF">DW905_02830</name>
</gene>
<dbReference type="PRINTS" id="PR00039">
    <property type="entry name" value="HTHLYSR"/>
</dbReference>
<name>A0A3E2VAK6_9FIRM</name>
<dbReference type="Proteomes" id="UP000261079">
    <property type="component" value="Unassembled WGS sequence"/>
</dbReference>
<dbReference type="SUPFAM" id="SSF46785">
    <property type="entry name" value="Winged helix' DNA-binding domain"/>
    <property type="match status" value="1"/>
</dbReference>
<dbReference type="SUPFAM" id="SSF53850">
    <property type="entry name" value="Periplasmic binding protein-like II"/>
    <property type="match status" value="1"/>
</dbReference>
<evidence type="ECO:0000259" key="5">
    <source>
        <dbReference type="PROSITE" id="PS50931"/>
    </source>
</evidence>
<dbReference type="GO" id="GO:0005829">
    <property type="term" value="C:cytosol"/>
    <property type="evidence" value="ECO:0007669"/>
    <property type="project" value="TreeGrafter"/>
</dbReference>
<dbReference type="GO" id="GO:0003677">
    <property type="term" value="F:DNA binding"/>
    <property type="evidence" value="ECO:0007669"/>
    <property type="project" value="UniProtKB-KW"/>
</dbReference>
<feature type="domain" description="HTH lysR-type" evidence="5">
    <location>
        <begin position="1"/>
        <end position="58"/>
    </location>
</feature>
<dbReference type="Pfam" id="PF00126">
    <property type="entry name" value="HTH_1"/>
    <property type="match status" value="1"/>
</dbReference>
<evidence type="ECO:0000256" key="3">
    <source>
        <dbReference type="ARBA" id="ARBA00023125"/>
    </source>
</evidence>
<organism evidence="6 7">
    <name type="scientific">Faecalibacterium prausnitzii</name>
    <dbReference type="NCBI Taxonomy" id="853"/>
    <lineage>
        <taxon>Bacteria</taxon>
        <taxon>Bacillati</taxon>
        <taxon>Bacillota</taxon>
        <taxon>Clostridia</taxon>
        <taxon>Eubacteriales</taxon>
        <taxon>Oscillospiraceae</taxon>
        <taxon>Faecalibacterium</taxon>
    </lineage>
</organism>
<keyword evidence="3" id="KW-0238">DNA-binding</keyword>
<evidence type="ECO:0000256" key="4">
    <source>
        <dbReference type="ARBA" id="ARBA00023163"/>
    </source>
</evidence>
<dbReference type="Gene3D" id="3.40.190.290">
    <property type="match status" value="1"/>
</dbReference>
<dbReference type="InterPro" id="IPR000847">
    <property type="entry name" value="LysR_HTH_N"/>
</dbReference>
<dbReference type="InterPro" id="IPR036390">
    <property type="entry name" value="WH_DNA-bd_sf"/>
</dbReference>
<sequence>MNLDHLRYFEVLAQLEHYGKAAEKLHISQPNLTYAVSQIEQELGAPLFEKAGRSIRLTRYGHEFLRVVKSSLDVLDSGTRAVREASQNGGLILLGSIRTLGTTLVPDLMRNFQAQTDLDVRFQLRSENGFSASLLKAVEEKRLDFCFTSSPGNAAVFESFSFHRKPFVVITPLGHPLSSRQSVALQDTLPYPQICFASCSGLRKNVDALFSQIHAAPTVAMETEEDAVIAGLVASGFGIAVLPDDPLFQSLPLTVLPLTSPDPGRMAYLSRRRGICLPDAAEQFWQFCQKQLVR</sequence>
<evidence type="ECO:0000256" key="2">
    <source>
        <dbReference type="ARBA" id="ARBA00023015"/>
    </source>
</evidence>
<dbReference type="Pfam" id="PF03466">
    <property type="entry name" value="LysR_substrate"/>
    <property type="match status" value="1"/>
</dbReference>
<dbReference type="Gene3D" id="1.10.10.10">
    <property type="entry name" value="Winged helix-like DNA-binding domain superfamily/Winged helix DNA-binding domain"/>
    <property type="match status" value="1"/>
</dbReference>
<proteinExistence type="inferred from homology"/>
<dbReference type="GO" id="GO:0003700">
    <property type="term" value="F:DNA-binding transcription factor activity"/>
    <property type="evidence" value="ECO:0007669"/>
    <property type="project" value="InterPro"/>
</dbReference>
<accession>A0A3E2VAK6</accession>
<keyword evidence="4" id="KW-0804">Transcription</keyword>
<dbReference type="EMBL" id="QVEZ01000001">
    <property type="protein sequence ID" value="RGC07521.1"/>
    <property type="molecule type" value="Genomic_DNA"/>
</dbReference>